<reference evidence="2" key="1">
    <citation type="submission" date="2021-07" db="EMBL/GenBank/DDBJ databases">
        <title>Draft genome of Mortierella alpina, strain LL118, isolated from an aspen leaf litter sample.</title>
        <authorList>
            <person name="Yang S."/>
            <person name="Vinatzer B.A."/>
        </authorList>
    </citation>
    <scope>NUCLEOTIDE SEQUENCE</scope>
    <source>
        <strain evidence="2">LL118</strain>
    </source>
</reference>
<name>A0A9P7ZZ14_MORAP</name>
<evidence type="ECO:0000313" key="3">
    <source>
        <dbReference type="Proteomes" id="UP000717515"/>
    </source>
</evidence>
<accession>A0A9P7ZZ14</accession>
<organism evidence="2 3">
    <name type="scientific">Mortierella alpina</name>
    <name type="common">Oleaginous fungus</name>
    <name type="synonym">Mortierella renispora</name>
    <dbReference type="NCBI Taxonomy" id="64518"/>
    <lineage>
        <taxon>Eukaryota</taxon>
        <taxon>Fungi</taxon>
        <taxon>Fungi incertae sedis</taxon>
        <taxon>Mucoromycota</taxon>
        <taxon>Mortierellomycotina</taxon>
        <taxon>Mortierellomycetes</taxon>
        <taxon>Mortierellales</taxon>
        <taxon>Mortierellaceae</taxon>
        <taxon>Mortierella</taxon>
    </lineage>
</organism>
<dbReference type="InterPro" id="IPR011990">
    <property type="entry name" value="TPR-like_helical_dom_sf"/>
</dbReference>
<dbReference type="Gene3D" id="1.25.40.10">
    <property type="entry name" value="Tetratricopeptide repeat domain"/>
    <property type="match status" value="1"/>
</dbReference>
<dbReference type="AlphaFoldDB" id="A0A9P7ZZ14"/>
<protein>
    <submittedName>
        <fullName evidence="2">Uncharacterized protein</fullName>
    </submittedName>
</protein>
<evidence type="ECO:0000313" key="2">
    <source>
        <dbReference type="EMBL" id="KAG9320959.1"/>
    </source>
</evidence>
<gene>
    <name evidence="2" type="ORF">KVV02_003448</name>
</gene>
<feature type="region of interest" description="Disordered" evidence="1">
    <location>
        <begin position="72"/>
        <end position="95"/>
    </location>
</feature>
<dbReference type="EMBL" id="JAIFTL010000243">
    <property type="protein sequence ID" value="KAG9320959.1"/>
    <property type="molecule type" value="Genomic_DNA"/>
</dbReference>
<sequence>MGVADFHAQALAEADAGKRRRLFADARQSNPGSHQVWVKAAEVEEHWGADEPKLKELLARGVTVFKNPAGASCTENHDHSQHGFAGNGPAPVDKNTWLHEASASETSGKSKTAAALKEVVGEVL</sequence>
<proteinExistence type="predicted"/>
<evidence type="ECO:0000256" key="1">
    <source>
        <dbReference type="SAM" id="MobiDB-lite"/>
    </source>
</evidence>
<comment type="caution">
    <text evidence="2">The sequence shown here is derived from an EMBL/GenBank/DDBJ whole genome shotgun (WGS) entry which is preliminary data.</text>
</comment>
<dbReference type="Proteomes" id="UP000717515">
    <property type="component" value="Unassembled WGS sequence"/>
</dbReference>